<dbReference type="WBParaSite" id="L893_g24514.t1">
    <property type="protein sequence ID" value="L893_g24514.t1"/>
    <property type="gene ID" value="L893_g24514"/>
</dbReference>
<keyword evidence="2" id="KW-1185">Reference proteome</keyword>
<evidence type="ECO:0000313" key="3">
    <source>
        <dbReference type="WBParaSite" id="L893_g24514.t1"/>
    </source>
</evidence>
<accession>A0A1I7ZAW8</accession>
<evidence type="ECO:0000256" key="1">
    <source>
        <dbReference type="SAM" id="Phobius"/>
    </source>
</evidence>
<keyword evidence="1" id="KW-0472">Membrane</keyword>
<feature type="transmembrane region" description="Helical" evidence="1">
    <location>
        <begin position="6"/>
        <end position="26"/>
    </location>
</feature>
<dbReference type="AlphaFoldDB" id="A0A1I7ZAW8"/>
<keyword evidence="1" id="KW-1133">Transmembrane helix</keyword>
<name>A0A1I7ZAW8_9BILA</name>
<sequence length="69" mass="7746">MCTQLFPIIYMLNVLILLILLAKLLLLANYVDSCEFDIALVVIRNQANLFLAQIASGMRSNSTSPQLIY</sequence>
<reference evidence="3" key="1">
    <citation type="submission" date="2016-11" db="UniProtKB">
        <authorList>
            <consortium name="WormBaseParasite"/>
        </authorList>
    </citation>
    <scope>IDENTIFICATION</scope>
</reference>
<dbReference type="Proteomes" id="UP000095287">
    <property type="component" value="Unplaced"/>
</dbReference>
<protein>
    <submittedName>
        <fullName evidence="3">Secreted protein</fullName>
    </submittedName>
</protein>
<organism evidence="2 3">
    <name type="scientific">Steinernema glaseri</name>
    <dbReference type="NCBI Taxonomy" id="37863"/>
    <lineage>
        <taxon>Eukaryota</taxon>
        <taxon>Metazoa</taxon>
        <taxon>Ecdysozoa</taxon>
        <taxon>Nematoda</taxon>
        <taxon>Chromadorea</taxon>
        <taxon>Rhabditida</taxon>
        <taxon>Tylenchina</taxon>
        <taxon>Panagrolaimomorpha</taxon>
        <taxon>Strongyloidoidea</taxon>
        <taxon>Steinernematidae</taxon>
        <taxon>Steinernema</taxon>
    </lineage>
</organism>
<evidence type="ECO:0000313" key="2">
    <source>
        <dbReference type="Proteomes" id="UP000095287"/>
    </source>
</evidence>
<proteinExistence type="predicted"/>
<keyword evidence="1" id="KW-0812">Transmembrane</keyword>